<evidence type="ECO:0000256" key="1">
    <source>
        <dbReference type="ARBA" id="ARBA00009986"/>
    </source>
</evidence>
<keyword evidence="2" id="KW-0560">Oxidoreductase</keyword>
<evidence type="ECO:0000313" key="5">
    <source>
        <dbReference type="Proteomes" id="UP000217182"/>
    </source>
</evidence>
<dbReference type="Gene3D" id="3.40.309.10">
    <property type="entry name" value="Aldehyde Dehydrogenase, Chain A, domain 2"/>
    <property type="match status" value="1"/>
</dbReference>
<feature type="domain" description="Aldehyde dehydrogenase" evidence="3">
    <location>
        <begin position="13"/>
        <end position="468"/>
    </location>
</feature>
<name>A0A250AZR5_9GAMM</name>
<dbReference type="InterPro" id="IPR016163">
    <property type="entry name" value="Ald_DH_C"/>
</dbReference>
<dbReference type="InterPro" id="IPR016161">
    <property type="entry name" value="Ald_DH/histidinol_DH"/>
</dbReference>
<dbReference type="OrthoDB" id="9812625at2"/>
<evidence type="ECO:0000259" key="3">
    <source>
        <dbReference type="Pfam" id="PF00171"/>
    </source>
</evidence>
<dbReference type="Pfam" id="PF00171">
    <property type="entry name" value="Aldedh"/>
    <property type="match status" value="1"/>
</dbReference>
<dbReference type="GO" id="GO:0016620">
    <property type="term" value="F:oxidoreductase activity, acting on the aldehyde or oxo group of donors, NAD or NADP as acceptor"/>
    <property type="evidence" value="ECO:0007669"/>
    <property type="project" value="InterPro"/>
</dbReference>
<dbReference type="KEGG" id="gqu:AWC35_08235"/>
<accession>A0A250AZR5</accession>
<organism evidence="4 5">
    <name type="scientific">Gibbsiella quercinecans</name>
    <dbReference type="NCBI Taxonomy" id="929813"/>
    <lineage>
        <taxon>Bacteria</taxon>
        <taxon>Pseudomonadati</taxon>
        <taxon>Pseudomonadota</taxon>
        <taxon>Gammaproteobacteria</taxon>
        <taxon>Enterobacterales</taxon>
        <taxon>Yersiniaceae</taxon>
        <taxon>Gibbsiella</taxon>
    </lineage>
</organism>
<keyword evidence="5" id="KW-1185">Reference proteome</keyword>
<proteinExistence type="inferred from homology"/>
<dbReference type="InterPro" id="IPR015590">
    <property type="entry name" value="Aldehyde_DH_dom"/>
</dbReference>
<sequence>MRHTQKFFIDGAWVDPAVPAMMDVIDPSTERQFAQIAVGGAEDVDRAVKSARNAFPAWAGVPVEERIAVLERVLTIYNEKYELMAQTISREMGAPISWARDAQAYAGRGHLEATIKAAETFEWQSKRGSTLVIREPIGVCGLITPWNWPMNQIVCKVAPALVAGCTVVLKPSEIAPLSAILFAEIIEAAGVPKGVFNLINGTGPEVGQKMAAHPDIDMMSFTGSTRAGINVAQTAADTVKRVTQELGGKSPNIVLPDADFEKAIGSGVIAAMNNTGQSCDAPTRMLVPAERHQEVLAMAKVIAEKIIVGDPRDEATTMGPLISAQQFAKVQRLIQSGIDEGAVLVTGGLGKPDGITHGYFVKPTIFGNVSQEMAIAREEIFGPVLSIMPYRDEDQAIDIANDTLYGLAAYIWSGDNSRARNVAKRIRAGSIYLNGPDWDLFAPFGGYKQSGNGREYADWGIHDYTEIKGICGWD</sequence>
<dbReference type="InterPro" id="IPR016162">
    <property type="entry name" value="Ald_DH_N"/>
</dbReference>
<gene>
    <name evidence="4" type="ORF">AWC35_08235</name>
</gene>
<dbReference type="FunFam" id="3.40.309.10:FF:000012">
    <property type="entry name" value="Betaine aldehyde dehydrogenase"/>
    <property type="match status" value="1"/>
</dbReference>
<dbReference type="PANTHER" id="PTHR42804">
    <property type="entry name" value="ALDEHYDE DEHYDROGENASE"/>
    <property type="match status" value="1"/>
</dbReference>
<comment type="similarity">
    <text evidence="1">Belongs to the aldehyde dehydrogenase family.</text>
</comment>
<dbReference type="CDD" id="cd07138">
    <property type="entry name" value="ALDH_CddD_SSP0762"/>
    <property type="match status" value="1"/>
</dbReference>
<dbReference type="PANTHER" id="PTHR42804:SF1">
    <property type="entry name" value="ALDEHYDE DEHYDROGENASE-RELATED"/>
    <property type="match status" value="1"/>
</dbReference>
<dbReference type="Gene3D" id="3.40.605.10">
    <property type="entry name" value="Aldehyde Dehydrogenase, Chain A, domain 1"/>
    <property type="match status" value="1"/>
</dbReference>
<dbReference type="EMBL" id="CP014136">
    <property type="protein sequence ID" value="ATA19325.1"/>
    <property type="molecule type" value="Genomic_DNA"/>
</dbReference>
<reference evidence="4 5" key="1">
    <citation type="submission" date="2016-01" db="EMBL/GenBank/DDBJ databases">
        <authorList>
            <person name="Oliw E.H."/>
        </authorList>
    </citation>
    <scope>NUCLEOTIDE SEQUENCE [LARGE SCALE GENOMIC DNA]</scope>
    <source>
        <strain evidence="4 5">FRB97</strain>
    </source>
</reference>
<dbReference type="AlphaFoldDB" id="A0A250AZR5"/>
<evidence type="ECO:0000256" key="2">
    <source>
        <dbReference type="ARBA" id="ARBA00023002"/>
    </source>
</evidence>
<evidence type="ECO:0000313" key="4">
    <source>
        <dbReference type="EMBL" id="ATA19325.1"/>
    </source>
</evidence>
<dbReference type="SUPFAM" id="SSF53720">
    <property type="entry name" value="ALDH-like"/>
    <property type="match status" value="1"/>
</dbReference>
<protein>
    <submittedName>
        <fullName evidence="4">Aldehyde dehydrogenase</fullName>
    </submittedName>
</protein>
<dbReference type="FunFam" id="3.40.605.10:FF:000007">
    <property type="entry name" value="NAD/NADP-dependent betaine aldehyde dehydrogenase"/>
    <property type="match status" value="1"/>
</dbReference>
<dbReference type="Proteomes" id="UP000217182">
    <property type="component" value="Chromosome"/>
</dbReference>